<sequence length="2705" mass="307851">MEIRHTTMETSNSSSCLSDSTSEISENSVRSLSFDVSATSQARVVEYLSRLTDPVNPNDTIAGLVKAELRKSDSSLRNSINDVLIGGVNNILVNQSKLKKIKINDTLTNDQITALATVFPKFDLDTSQPKEYGAHAYARVSRKLEILDLLDSFNIVANIKVQKIYTHALIDVGGSPMFYINSELDNVHCCCPALSQNDVRRHAQTDVFVRANYIPTVSGKDSIKQKLISQYLSTSSKFVCRNLSQNCYQYTAPYCMFVHSTYDMTLFDIGDIMDSHKADCGRGTFMFKPEFLLLSSGRDATLELRWRHVTRSSVRYIRFSFDGDEQLGYEHRLDTYTALLSAPLLYSTDYRNVFSISLDKNLNGIQFFSLYRIREGKIPRSFEFRDISISSHRDKVLVRSWEYTYPNDRDVNCIVTSNSLRPIRIIVPKHLYSNLYAYIMSLPDGRFTIANCNVVANAFNRRYVVGGASIMSPEKIDEEDLYRLVTALYFICYIKRYVQTKTLSSLLQDENKARESTSEVSKLFNAISSWFSGGKFDVPLVDPDFASLANGITLESDPAKAERDRGTCLSKYRAFILKYSSGRKYPVSASALFDYIEINYETKAICKTVHKLNDFQYFFQPSYVRGAINTDKAEDENFLPQSETIDSEGVTPESIISQPQNTYCFRKGIVPNKEEAVIRYSPYCMESNISLTLINSPGAGYCGYHSLQHAMGLDVETKQFIEILKINVKSPQLKKTLTFDTSSATIEVEHWVNEFVIAYVAQLFSINICVHADDHHQHFFNPQYTSTIHIQHVTNHFNYYKKLLSMTYIMPPAPLYLTTFLEVDYVPRYNNHWQEYDDYYAKFNALPEHLKSSAYSRYHQLSSLRITDKDSVSRNFYHFAELNKRISFIPGPQGNVLDMGAAPGAFSAYILKNFPGLNVYVPIYDRVKLHPVVSTYNNAIILELESGGDLLARGAALDLFNSVNNNKMSLTICGAFDSRNQETSGHLLGNQVAISIACLAKDGNMVVHCHRLNEYSKIVLSFAATLFNQVIALRPYTMLPHSPTCYYVFTGFLADRAPPGIADILTEIFSQNFKFNINNFFTQADNLVSGLALDGVKLLLDSTKSGNQKINHSYSSGKLNDLKLYINPRISAVGGGGLKPELRRNYFYTIKDYIVSSFTSYVKSTPIVTNLVDGLPEDQDTKSVALSVIDEQTELDTDIDVSVSVSLPSLADSYRPLSVPIDFPDDGHDSTLTIDDVLQWEPYAGIISPPSGFTDSSTENLDYSTAEEVLAATYASSNRLCPSTIAEPYSPPPEYDGDTDPPELRQHLLSILEPIEEYKPASVIITAPNTDCMVKTIHRQCFVDTKTAVGIQLNTPHVYHPSATDTVPYDDIEESVEAFDHFSIEKTAKVSFALEPLKIKTYTEFQSPYQETSPKKVHFRLDGLEKLLVKFNYSDTKINSIIYSLDIRFKPVILFVPNSLDFAQTDAGQVEWSLVQGTLQIVFPDGDFYFYLRRFFAYLKSKGNFSISLDDGSISLFNLEPYKFRDTLAVLTVEFHQNVNIVVNDRNSMPQEPKAKCTITDPPILTKEPDNDFDSIARNSAREFLNYCLASHNKQLATYRSIYNTYGGDRSSYSVAELQALKNDGEHFVFVYGSGRIRAGELPSDGLTKFKFAFNGRDFIPNENLLKEHLYLYGDYTSALFEFQYYKNLSILDITTFVLPKSIQFVQAIPGAGKTTYIVKSVCDNLNSSSVPTDLVLCSTREGKLDVADRIKARHNSLDSRVKYSELVKTMGSYLLNKTSKVENLLVDEAMMHHCGAIVFAAHISQCRTLIMVGDQNQIPFVSRLGTMNLTHYRADKLTSNIETMSNSYRIPADVACHLSAFYRQELRTHNQIKRSIVVAKITGINGVPKRRDVTYLVFTQPEKRQLSTLFAGVKVFTVHEFQGKESEHIILVRLNTVKSHVLFTQAPYQIVAISRHTRTFHYFTVLEDSLYTLLSKTIIPDRLNKAVVKTAGYLYNEHVNHPFAGLMTLDLPKSSKDFTIQYCTGSVYTSNVSMFIVHAVSRDGAVRAGFAKSVRADHKAYRNNRRPFKFSDNSRVNVTYGTKRKYIHLVTKEKCYQRPKYRIVRAALVELRGFLMASEITRVAMPRICCGLDTLEWKRISKILLDVFQYTGIKLFVYNSHSSVNLDLLEAVCSLFDTNAIDDRKNMSVTPRHLGDYHAIRPYYVESVAPYVDSCELLQIAHDSCLPGTSYNYLETDQWQVHNNDIDLPFSNMVIRGFGGQFKLPTFDCLRPMVNTAMPDIRPYTRDESILAARKRNDDVPKYDRVVDEDEMAHDMWDKCKESFFNSDLVAYFRSNEITHSIDDTLEWLKTQTPLRPENFTSEFSLLESDLLTYNFSIKRNPKPNLTVDSHLLYSALQTIVYHPKHINTIFCPIFRELKRRILASLNKNIFLFTDEDPSSFVNRISEYCAGVNPYNFSPLEADISKYDKSQGSLALLYECLWMLDFGCPDFIVKLWFLMHRCTKLKDFSSKFAFYVMYQRKSGDASTFLGNSMFLLGVLSYLFVADNIYLLLFAGDDSLILSYNTVEDTSILANILFNLEVKYFYFKSFYFCSKFLIWDEGRFSFVPDPVKLLVKLGRRDIRNFQHLEEYRVSHVDLLKIYDDYRVCSLIGPAIQERYPTCVLNFSVVLPSIYYCFKSIDNLKKLFYSLPGDNLLRDPSFPTLD</sequence>
<evidence type="ECO:0000256" key="14">
    <source>
        <dbReference type="ARBA" id="ARBA00047984"/>
    </source>
</evidence>
<dbReference type="Gene3D" id="3.40.50.300">
    <property type="entry name" value="P-loop containing nucleotide triphosphate hydrolases"/>
    <property type="match status" value="2"/>
</dbReference>
<dbReference type="SUPFAM" id="SSF52949">
    <property type="entry name" value="Macro domain-like"/>
    <property type="match status" value="1"/>
</dbReference>
<comment type="catalytic activity">
    <reaction evidence="14">
        <text>ATP + H2O = ADP + phosphate + H(+)</text>
        <dbReference type="Rhea" id="RHEA:13065"/>
        <dbReference type="ChEBI" id="CHEBI:15377"/>
        <dbReference type="ChEBI" id="CHEBI:15378"/>
        <dbReference type="ChEBI" id="CHEBI:30616"/>
        <dbReference type="ChEBI" id="CHEBI:43474"/>
        <dbReference type="ChEBI" id="CHEBI:456216"/>
        <dbReference type="EC" id="3.6.4.13"/>
    </reaction>
</comment>
<reference evidence="19" key="1">
    <citation type="journal article" date="2016" name="Nature">
        <title>Redefining the invertebrate RNA virosphere.</title>
        <authorList>
            <person name="Shi M."/>
            <person name="Lin X.D."/>
            <person name="Tian J.H."/>
            <person name="Chen L.J."/>
            <person name="Chen X."/>
            <person name="Li C.X."/>
            <person name="Qin X.C."/>
            <person name="Li J."/>
            <person name="Cao J.P."/>
            <person name="Eden J.S."/>
            <person name="Buchmann J."/>
            <person name="Wang W."/>
            <person name="Xu J."/>
            <person name="Holmes E.C."/>
            <person name="Zhang Y.Z."/>
        </authorList>
    </citation>
    <scope>NUCLEOTIDE SEQUENCE</scope>
    <source>
        <strain evidence="19">WGML111093</strain>
    </source>
</reference>
<dbReference type="GO" id="GO:0016556">
    <property type="term" value="P:mRNA modification"/>
    <property type="evidence" value="ECO:0007669"/>
    <property type="project" value="InterPro"/>
</dbReference>
<dbReference type="GO" id="GO:0044162">
    <property type="term" value="C:host cell cytoplasmic vesicle membrane"/>
    <property type="evidence" value="ECO:0007669"/>
    <property type="project" value="UniProtKB-SubCell"/>
</dbReference>
<evidence type="ECO:0000256" key="5">
    <source>
        <dbReference type="ARBA" id="ARBA00022562"/>
    </source>
</evidence>
<feature type="domain" description="RdRp catalytic" evidence="16">
    <location>
        <begin position="2458"/>
        <end position="2571"/>
    </location>
</feature>
<evidence type="ECO:0000256" key="2">
    <source>
        <dbReference type="ARBA" id="ARBA00004147"/>
    </source>
</evidence>
<dbReference type="SUPFAM" id="SSF56672">
    <property type="entry name" value="DNA/RNA polymerases"/>
    <property type="match status" value="1"/>
</dbReference>
<organism evidence="19">
    <name type="scientific">Hubei virga-like viurs 8</name>
    <dbReference type="NCBI Taxonomy" id="1923341"/>
    <lineage>
        <taxon>Viruses</taxon>
        <taxon>Riboviria</taxon>
    </lineage>
</organism>
<dbReference type="InterPro" id="IPR002877">
    <property type="entry name" value="RNA_MeTrfase_FtsJ_dom"/>
</dbReference>
<comment type="subcellular location">
    <subcellularLocation>
        <location evidence="3">Host cytoplasmic vesicle membrane</location>
        <topology evidence="3">Peripheral membrane protein</topology>
    </subcellularLocation>
    <subcellularLocation>
        <location evidence="2">Host nucleus</location>
    </subcellularLocation>
</comment>
<evidence type="ECO:0000256" key="8">
    <source>
        <dbReference type="ARBA" id="ARBA00022695"/>
    </source>
</evidence>
<dbReference type="Gene3D" id="3.40.50.150">
    <property type="entry name" value="Vaccinia Virus protein VP39"/>
    <property type="match status" value="1"/>
</dbReference>
<dbReference type="InterPro" id="IPR043472">
    <property type="entry name" value="Macro_dom-like"/>
</dbReference>
<dbReference type="InterPro" id="IPR029063">
    <property type="entry name" value="SAM-dependent_MTases_sf"/>
</dbReference>
<dbReference type="PROSITE" id="PS51657">
    <property type="entry name" value="PSRV_HELICASE"/>
    <property type="match status" value="1"/>
</dbReference>
<dbReference type="InterPro" id="IPR002588">
    <property type="entry name" value="Alphavirus-like_MT_dom"/>
</dbReference>
<dbReference type="GO" id="GO:0005524">
    <property type="term" value="F:ATP binding"/>
    <property type="evidence" value="ECO:0007669"/>
    <property type="project" value="UniProtKB-KW"/>
</dbReference>
<evidence type="ECO:0000256" key="1">
    <source>
        <dbReference type="ARBA" id="ARBA00001946"/>
    </source>
</evidence>
<feature type="domain" description="Alphavirus-like MT" evidence="18">
    <location>
        <begin position="126"/>
        <end position="340"/>
    </location>
</feature>
<evidence type="ECO:0000256" key="10">
    <source>
        <dbReference type="ARBA" id="ARBA00022843"/>
    </source>
</evidence>
<keyword evidence="8" id="KW-0548">Nucleotidyltransferase</keyword>
<keyword evidence="5" id="KW-1048">Host nucleus</keyword>
<dbReference type="GO" id="GO:0006370">
    <property type="term" value="P:7-methylguanosine mRNA capping"/>
    <property type="evidence" value="ECO:0007669"/>
    <property type="project" value="UniProtKB-KW"/>
</dbReference>
<keyword evidence="9" id="KW-0067">ATP-binding</keyword>
<dbReference type="Pfam" id="PF00978">
    <property type="entry name" value="RdRP_2"/>
    <property type="match status" value="1"/>
</dbReference>
<feature type="region of interest" description="Disordered" evidence="15">
    <location>
        <begin position="1"/>
        <end position="20"/>
    </location>
</feature>
<dbReference type="Pfam" id="PF01728">
    <property type="entry name" value="FtsJ"/>
    <property type="match status" value="1"/>
</dbReference>
<dbReference type="GO" id="GO:0039694">
    <property type="term" value="P:viral RNA genome replication"/>
    <property type="evidence" value="ECO:0007669"/>
    <property type="project" value="InterPro"/>
</dbReference>
<evidence type="ECO:0000256" key="12">
    <source>
        <dbReference type="ARBA" id="ARBA00022953"/>
    </source>
</evidence>
<dbReference type="GO" id="GO:0003968">
    <property type="term" value="F:RNA-directed RNA polymerase activity"/>
    <property type="evidence" value="ECO:0007669"/>
    <property type="project" value="InterPro"/>
</dbReference>
<dbReference type="Pfam" id="PF01660">
    <property type="entry name" value="Vmethyltransf"/>
    <property type="match status" value="1"/>
</dbReference>
<keyword evidence="11" id="KW-0694">RNA-binding</keyword>
<proteinExistence type="predicted"/>
<dbReference type="InterPro" id="IPR007094">
    <property type="entry name" value="RNA-dir_pol_PSvirus"/>
</dbReference>
<dbReference type="SUPFAM" id="SSF52540">
    <property type="entry name" value="P-loop containing nucleoside triphosphate hydrolases"/>
    <property type="match status" value="1"/>
</dbReference>
<feature type="domain" description="(+)RNA virus helicase C-terminal" evidence="17">
    <location>
        <begin position="1674"/>
        <end position="1996"/>
    </location>
</feature>
<dbReference type="GO" id="GO:0003723">
    <property type="term" value="F:RNA binding"/>
    <property type="evidence" value="ECO:0007669"/>
    <property type="project" value="UniProtKB-KW"/>
</dbReference>
<evidence type="ECO:0000256" key="13">
    <source>
        <dbReference type="ARBA" id="ARBA00023042"/>
    </source>
</evidence>
<evidence type="ECO:0000256" key="3">
    <source>
        <dbReference type="ARBA" id="ARBA00004350"/>
    </source>
</evidence>
<dbReference type="InterPro" id="IPR001788">
    <property type="entry name" value="RNA-dep_RNA_pol_alsuvir"/>
</dbReference>
<dbReference type="Gene3D" id="3.40.220.10">
    <property type="entry name" value="Leucine Aminopeptidase, subunit E, domain 1"/>
    <property type="match status" value="1"/>
</dbReference>
<evidence type="ECO:0000313" key="19">
    <source>
        <dbReference type="EMBL" id="APG77744.1"/>
    </source>
</evidence>
<keyword evidence="4" id="KW-1036">Host cytoplasmic vesicle</keyword>
<dbReference type="SUPFAM" id="SSF53335">
    <property type="entry name" value="S-adenosyl-L-methionine-dependent methyltransferases"/>
    <property type="match status" value="1"/>
</dbReference>
<evidence type="ECO:0000256" key="7">
    <source>
        <dbReference type="ARBA" id="ARBA00022679"/>
    </source>
</evidence>
<dbReference type="GO" id="GO:0003724">
    <property type="term" value="F:RNA helicase activity"/>
    <property type="evidence" value="ECO:0007669"/>
    <property type="project" value="UniProtKB-EC"/>
</dbReference>
<evidence type="ECO:0000256" key="9">
    <source>
        <dbReference type="ARBA" id="ARBA00022840"/>
    </source>
</evidence>
<accession>A0A1L3KK44</accession>
<dbReference type="PANTHER" id="PTHR12521:SF0">
    <property type="entry name" value="ADP-RIBOSE GLYCOHYDROLASE OARD1"/>
    <property type="match status" value="1"/>
</dbReference>
<evidence type="ECO:0000259" key="18">
    <source>
        <dbReference type="PROSITE" id="PS51743"/>
    </source>
</evidence>
<evidence type="ECO:0000256" key="6">
    <source>
        <dbReference type="ARBA" id="ARBA00022664"/>
    </source>
</evidence>
<dbReference type="InterPro" id="IPR027417">
    <property type="entry name" value="P-loop_NTPase"/>
</dbReference>
<keyword evidence="12" id="KW-0693">Viral RNA replication</keyword>
<dbReference type="GO" id="GO:0140291">
    <property type="term" value="P:peptidyl-glutamate ADP-deribosylation"/>
    <property type="evidence" value="ECO:0007669"/>
    <property type="project" value="TreeGrafter"/>
</dbReference>
<dbReference type="GO" id="GO:0006351">
    <property type="term" value="P:DNA-templated transcription"/>
    <property type="evidence" value="ECO:0007669"/>
    <property type="project" value="InterPro"/>
</dbReference>
<dbReference type="InterPro" id="IPR050892">
    <property type="entry name" value="ADP-ribose_metab_enzymes"/>
</dbReference>
<evidence type="ECO:0000259" key="16">
    <source>
        <dbReference type="PROSITE" id="PS50507"/>
    </source>
</evidence>
<dbReference type="GO" id="GO:0008174">
    <property type="term" value="F:mRNA methyltransferase activity"/>
    <property type="evidence" value="ECO:0007669"/>
    <property type="project" value="UniProtKB-UniRule"/>
</dbReference>
<keyword evidence="13" id="KW-0506">mRNA capping</keyword>
<evidence type="ECO:0000256" key="15">
    <source>
        <dbReference type="SAM" id="MobiDB-lite"/>
    </source>
</evidence>
<comment type="cofactor">
    <cofactor evidence="1">
        <name>Mg(2+)</name>
        <dbReference type="ChEBI" id="CHEBI:18420"/>
    </cofactor>
</comment>
<evidence type="ECO:0000256" key="11">
    <source>
        <dbReference type="ARBA" id="ARBA00022884"/>
    </source>
</evidence>
<keyword evidence="10" id="KW-0832">Ubl conjugation</keyword>
<dbReference type="PROSITE" id="PS51743">
    <property type="entry name" value="ALPHAVIRUS_MT"/>
    <property type="match status" value="1"/>
</dbReference>
<dbReference type="CDD" id="cd23254">
    <property type="entry name" value="Kitaviridae_RdRp"/>
    <property type="match status" value="1"/>
</dbReference>
<evidence type="ECO:0000259" key="17">
    <source>
        <dbReference type="PROSITE" id="PS51657"/>
    </source>
</evidence>
<dbReference type="PANTHER" id="PTHR12521">
    <property type="entry name" value="PROTEIN C6ORF130"/>
    <property type="match status" value="1"/>
</dbReference>
<evidence type="ECO:0000256" key="4">
    <source>
        <dbReference type="ARBA" id="ARBA00022488"/>
    </source>
</evidence>
<dbReference type="GO" id="GO:0032259">
    <property type="term" value="P:methylation"/>
    <property type="evidence" value="ECO:0007669"/>
    <property type="project" value="InterPro"/>
</dbReference>
<keyword evidence="6" id="KW-0507">mRNA processing</keyword>
<dbReference type="InterPro" id="IPR043502">
    <property type="entry name" value="DNA/RNA_pol_sf"/>
</dbReference>
<dbReference type="EMBL" id="KX883807">
    <property type="protein sequence ID" value="APG77744.1"/>
    <property type="molecule type" value="Genomic_RNA"/>
</dbReference>
<dbReference type="Pfam" id="PF01443">
    <property type="entry name" value="Viral_helicase1"/>
    <property type="match status" value="1"/>
</dbReference>
<keyword evidence="7" id="KW-0808">Transferase</keyword>
<dbReference type="InterPro" id="IPR027351">
    <property type="entry name" value="(+)RNA_virus_helicase_core_dom"/>
</dbReference>
<dbReference type="PROSITE" id="PS50507">
    <property type="entry name" value="RDRP_SSRNA_POS"/>
    <property type="match status" value="1"/>
</dbReference>
<protein>
    <submittedName>
        <fullName evidence="19">RdRp</fullName>
    </submittedName>
</protein>
<dbReference type="GO" id="GO:0042025">
    <property type="term" value="C:host cell nucleus"/>
    <property type="evidence" value="ECO:0007669"/>
    <property type="project" value="UniProtKB-SubCell"/>
</dbReference>
<feature type="compositionally biased region" description="Low complexity" evidence="15">
    <location>
        <begin position="11"/>
        <end position="20"/>
    </location>
</feature>
<keyword evidence="9" id="KW-0547">Nucleotide-binding</keyword>
<name>A0A1L3KK44_9VIRU</name>